<evidence type="ECO:0000313" key="11">
    <source>
        <dbReference type="Proteomes" id="UP000698222"/>
    </source>
</evidence>
<evidence type="ECO:0000256" key="2">
    <source>
        <dbReference type="ARBA" id="ARBA00009329"/>
    </source>
</evidence>
<protein>
    <recommendedName>
        <fullName evidence="3">Glycosyl hydrolase family 109 protein</fullName>
    </recommendedName>
</protein>
<comment type="similarity">
    <text evidence="2">Belongs to the Gfo/Idh/MocA family. Glycosyl hydrolase 109 subfamily.</text>
</comment>
<evidence type="ECO:0000256" key="1">
    <source>
        <dbReference type="ARBA" id="ARBA00001911"/>
    </source>
</evidence>
<dbReference type="InterPro" id="IPR049303">
    <property type="entry name" value="Glyco_hydro_109_C"/>
</dbReference>
<dbReference type="PROSITE" id="PS51318">
    <property type="entry name" value="TAT"/>
    <property type="match status" value="1"/>
</dbReference>
<keyword evidence="4" id="KW-0378">Hydrolase</keyword>
<sequence length="471" mass="51678">MNHPSTPSRRGLLGAAGIAGLSVAGAGTALAAPTGPALDPASPIPGPASMVGVPYAQRDTVRIGIIGLGNRGASMASGWAAPPGARIDAVCDIRADRATKVADAMEEEGHDRPREFGGEDTSFQDMLDEVELDLVYIATPWEFHYAHGKASLLAGANVAVELPIATEVDEMWDLVATVEKTQNHLFLAENCCYGRNELAMARASHAGLFGDVTRGAGAYLHDLRGLMFDENYYTDHWRRTWHTTHNRSFYAMHGLGPIANAMDINRGDRITTIRATATAPRALADYRERFMPKDHPSWADTYVKGDLITCLHDTDKGRVIRTEHDVSSPRPYSRINSLAGTRGLMEDYVPVGDSGARVYVEPDHADDVWRSFDAFRDEFDHWLWQDVGEDAENNGGHGGIDYLMQWRTVQAIRLGLVPDIDVYDSATWCAPVPLSEESIDQGGAVLTMPDFTRGKWTTLRQGIDSERKEMP</sequence>
<feature type="domain" description="Glycosyl hydrolase 109 C-terminal" evidence="9">
    <location>
        <begin position="200"/>
        <end position="371"/>
    </location>
</feature>
<dbReference type="Gene3D" id="3.30.360.10">
    <property type="entry name" value="Dihydrodipicolinate Reductase, domain 2"/>
    <property type="match status" value="1"/>
</dbReference>
<dbReference type="InterPro" id="IPR050463">
    <property type="entry name" value="Gfo/Idh/MocA_oxidrdct_glycsds"/>
</dbReference>
<dbReference type="Pfam" id="PF21252">
    <property type="entry name" value="Glyco_hydro_109_C"/>
    <property type="match status" value="1"/>
</dbReference>
<evidence type="ECO:0000259" key="8">
    <source>
        <dbReference type="Pfam" id="PF01408"/>
    </source>
</evidence>
<dbReference type="RefSeq" id="WP_342591808.1">
    <property type="nucleotide sequence ID" value="NZ_BAAAJV010000040.1"/>
</dbReference>
<proteinExistence type="inferred from homology"/>
<dbReference type="InterPro" id="IPR036291">
    <property type="entry name" value="NAD(P)-bd_dom_sf"/>
</dbReference>
<keyword evidence="7" id="KW-0732">Signal</keyword>
<dbReference type="EMBL" id="JAGIOC010000001">
    <property type="protein sequence ID" value="MBP2410200.1"/>
    <property type="molecule type" value="Genomic_DNA"/>
</dbReference>
<feature type="chain" id="PRO_5045205999" description="Glycosyl hydrolase family 109 protein" evidence="7">
    <location>
        <begin position="32"/>
        <end position="471"/>
    </location>
</feature>
<dbReference type="InterPro" id="IPR000683">
    <property type="entry name" value="Gfo/Idh/MocA-like_OxRdtase_N"/>
</dbReference>
<dbReference type="Gene3D" id="3.40.50.720">
    <property type="entry name" value="NAD(P)-binding Rossmann-like Domain"/>
    <property type="match status" value="1"/>
</dbReference>
<dbReference type="SUPFAM" id="SSF51735">
    <property type="entry name" value="NAD(P)-binding Rossmann-fold domains"/>
    <property type="match status" value="1"/>
</dbReference>
<dbReference type="Proteomes" id="UP000698222">
    <property type="component" value="Unassembled WGS sequence"/>
</dbReference>
<dbReference type="InterPro" id="IPR006311">
    <property type="entry name" value="TAT_signal"/>
</dbReference>
<comment type="cofactor">
    <cofactor evidence="1">
        <name>NAD(+)</name>
        <dbReference type="ChEBI" id="CHEBI:57540"/>
    </cofactor>
</comment>
<organism evidence="10 11">
    <name type="scientific">Brachybacterium fresconis</name>
    <dbReference type="NCBI Taxonomy" id="173363"/>
    <lineage>
        <taxon>Bacteria</taxon>
        <taxon>Bacillati</taxon>
        <taxon>Actinomycetota</taxon>
        <taxon>Actinomycetes</taxon>
        <taxon>Micrococcales</taxon>
        <taxon>Dermabacteraceae</taxon>
        <taxon>Brachybacterium</taxon>
    </lineage>
</organism>
<evidence type="ECO:0000256" key="7">
    <source>
        <dbReference type="SAM" id="SignalP"/>
    </source>
</evidence>
<evidence type="ECO:0000256" key="4">
    <source>
        <dbReference type="ARBA" id="ARBA00022801"/>
    </source>
</evidence>
<gene>
    <name evidence="10" type="ORF">JOF44_003103</name>
</gene>
<evidence type="ECO:0000256" key="6">
    <source>
        <dbReference type="ARBA" id="ARBA00023295"/>
    </source>
</evidence>
<keyword evidence="11" id="KW-1185">Reference proteome</keyword>
<evidence type="ECO:0000256" key="3">
    <source>
        <dbReference type="ARBA" id="ARBA00016631"/>
    </source>
</evidence>
<dbReference type="PANTHER" id="PTHR43818">
    <property type="entry name" value="BCDNA.GH03377"/>
    <property type="match status" value="1"/>
</dbReference>
<feature type="domain" description="Gfo/Idh/MocA-like oxidoreductase N-terminal" evidence="8">
    <location>
        <begin position="61"/>
        <end position="186"/>
    </location>
</feature>
<feature type="signal peptide" evidence="7">
    <location>
        <begin position="1"/>
        <end position="31"/>
    </location>
</feature>
<dbReference type="PANTHER" id="PTHR43818:SF1">
    <property type="entry name" value="GLYCOSYL HYDROLASE FAMILY 109 PROTEIN"/>
    <property type="match status" value="1"/>
</dbReference>
<comment type="caution">
    <text evidence="10">The sequence shown here is derived from an EMBL/GenBank/DDBJ whole genome shotgun (WGS) entry which is preliminary data.</text>
</comment>
<dbReference type="Pfam" id="PF01408">
    <property type="entry name" value="GFO_IDH_MocA"/>
    <property type="match status" value="1"/>
</dbReference>
<evidence type="ECO:0000256" key="5">
    <source>
        <dbReference type="ARBA" id="ARBA00023027"/>
    </source>
</evidence>
<evidence type="ECO:0000259" key="9">
    <source>
        <dbReference type="Pfam" id="PF21252"/>
    </source>
</evidence>
<evidence type="ECO:0000313" key="10">
    <source>
        <dbReference type="EMBL" id="MBP2410200.1"/>
    </source>
</evidence>
<keyword evidence="6" id="KW-0326">Glycosidase</keyword>
<keyword evidence="5" id="KW-0520">NAD</keyword>
<name>A0ABS4YN23_9MICO</name>
<reference evidence="10 11" key="1">
    <citation type="submission" date="2021-03" db="EMBL/GenBank/DDBJ databases">
        <title>Sequencing the genomes of 1000 actinobacteria strains.</title>
        <authorList>
            <person name="Klenk H.-P."/>
        </authorList>
    </citation>
    <scope>NUCLEOTIDE SEQUENCE [LARGE SCALE GENOMIC DNA]</scope>
    <source>
        <strain evidence="10 11">DSM 14564</strain>
    </source>
</reference>
<accession>A0ABS4YN23</accession>